<keyword evidence="6 15" id="KW-0548">Nucleotidyltransferase</keyword>
<reference evidence="18 19" key="1">
    <citation type="submission" date="2019-04" db="EMBL/GenBank/DDBJ databases">
        <title>Draft genome of the big-headed turtle Platysternon megacephalum.</title>
        <authorList>
            <person name="Gong S."/>
        </authorList>
    </citation>
    <scope>NUCLEOTIDE SEQUENCE [LARGE SCALE GENOMIC DNA]</scope>
    <source>
        <strain evidence="18">DO16091913</strain>
        <tissue evidence="18">Muscle</tissue>
    </source>
</reference>
<comment type="similarity">
    <text evidence="1 15">Belongs to the reverse transcriptase family. Telomerase subfamily.</text>
</comment>
<gene>
    <name evidence="18" type="ORF">DR999_PMT18505</name>
</gene>
<dbReference type="GO" id="GO:0070034">
    <property type="term" value="F:telomerase RNA binding"/>
    <property type="evidence" value="ECO:0007669"/>
    <property type="project" value="TreeGrafter"/>
</dbReference>
<evidence type="ECO:0000256" key="10">
    <source>
        <dbReference type="ARBA" id="ARBA00022918"/>
    </source>
</evidence>
<keyword evidence="5 15" id="KW-0808">Transferase</keyword>
<evidence type="ECO:0000256" key="4">
    <source>
        <dbReference type="ARBA" id="ARBA00022454"/>
    </source>
</evidence>
<sequence length="1354" mass="155213">MAGSGPFRAVLAMLEGCYAEVLGLEQFVQRLREAAACGPGEAELLQRGDSELYQTFVSQCVVCVPRGARAIPQPLSFQQLSSESEVVIRVIQRLCEKKKKNVLAFGYTLLDENSSYSQVMSTSNICSYLPNTATETLRMSVLWETLLSRIGDDVMMYLLEHCAIFMLVPPSCSYQICGQPVYELTSSNAAPSAVFVKQRYSKSRHNILFDYVQKKFQLSKTNRWKWKPRSEINILNTKSQRNNKTQGSVPNYEHSATAKGAVGQNSKTNKQVRMATGHLENRRGPILYPVATATPSKRKLDRDQFEVTAKRMKINLREEEDAWNLGANVDKNKFTLDIIYDTQSLSCVESFSVNNFIKIKSISQENEGRAETPDAPSLVQEVQDSKEKSVTDDENSLRLRVQCNKLYKSSTETKTNSSREGVELDICKFQVGSVQMKKAEDTFLKYRGLKCPPTNIAKKLSNKISHSRVYIGRKSLLYSSRSFRECFPKSFLLNRLKGCQAGGQRLVEMIFLNSKILVQKCSENTPSFNWRKKRLPKRYWQMRDVFQKLLKNHAKCPYLVLLKNNCPVWISETNSSKTDTMCQPVSCDGVQIDREAEGQLGKEPPICLTSNGREGGYTAVPNGSCSLSKRTSTDLTILSSPEKFVLGRTENERQNAKDFCDPGLKELLRQHSSHWQVYVFVRECLDLVVPAELWGSSHNKCRFLKNVKTFISLGKFARFSLQELMWKMRVNDCTWLRVIKGDHFVPALEHHYREEILAKFLYWLMDTYIVQLLRSFFYITETMFQKNMLFFYRKLIWSKLQNIGMRNHFAKVHLRALSAEEIEKVQQKKCVPMASKLRFIPKPNGLRPIVKVNSVFGAKTLNRKSRDKKVHYFNTQLKNLFSVLNYERTENTSLLGSSVFGKDDIYKIWRKFVSEVLESNDQIPRFYYVKADVTGAYDTIPHDKLVEVVSQILDPEKRTVYCIRRYAVIKITMSGQIRKYYRRHVSTFKDFMSHMRLFVCHLQESTSLQNAIVVEQSLSLNETSSSLFAFFLQMIHNNILEIEGRYYLQCCGIPQGSILSTLLCSLCYGDMENKLFCGIQRDGVLIRLIDDFLLLTPHLTLAKTFLRTLATGIPEYGFLINPKKTMMNFPVDEDIPGCSKFKQLPYCGVIPWCGLLLDIQTLEVYCDYSSYACTSIRSSLAFNSSNTAGKNMKYKLVTVLKLKCHSLFLNLQVNSLRTVFINIYKIFLLQAYRFHACVLQLPFNQQVRKNPCFFLRIISDTASCCYSILKTKNTGIALGTKGASGLFPSEAAEWLCYHAFIIKLTNHKVVYKCLLRFLKICELQLFKKIPKATMQLLKTVTEPALCKDFKAIMD</sequence>
<evidence type="ECO:0000256" key="16">
    <source>
        <dbReference type="SAM" id="MobiDB-lite"/>
    </source>
</evidence>
<reference evidence="18 19" key="2">
    <citation type="submission" date="2019-04" db="EMBL/GenBank/DDBJ databases">
        <title>The genome sequence of big-headed turtle.</title>
        <authorList>
            <person name="Gong S."/>
        </authorList>
    </citation>
    <scope>NUCLEOTIDE SEQUENCE [LARGE SCALE GENOMIC DNA]</scope>
    <source>
        <strain evidence="18">DO16091913</strain>
        <tissue evidence="18">Muscle</tissue>
    </source>
</reference>
<keyword evidence="9 15" id="KW-0779">Telomere</keyword>
<evidence type="ECO:0000256" key="15">
    <source>
        <dbReference type="RuleBase" id="RU365061"/>
    </source>
</evidence>
<dbReference type="InterPro" id="IPR049139">
    <property type="entry name" value="TERT_C"/>
</dbReference>
<evidence type="ECO:0000256" key="14">
    <source>
        <dbReference type="ARBA" id="ARBA00048173"/>
    </source>
</evidence>
<dbReference type="STRING" id="55544.A0A4D9DPN3"/>
<dbReference type="EMBL" id="QXTE01000328">
    <property type="protein sequence ID" value="TFJ99460.1"/>
    <property type="molecule type" value="Genomic_DNA"/>
</dbReference>
<evidence type="ECO:0000256" key="11">
    <source>
        <dbReference type="ARBA" id="ARBA00023242"/>
    </source>
</evidence>
<comment type="catalytic activity">
    <reaction evidence="14 15">
        <text>DNA(n) + a 2'-deoxyribonucleoside 5'-triphosphate = DNA(n+1) + diphosphate</text>
        <dbReference type="Rhea" id="RHEA:22508"/>
        <dbReference type="Rhea" id="RHEA-COMP:17339"/>
        <dbReference type="Rhea" id="RHEA-COMP:17340"/>
        <dbReference type="ChEBI" id="CHEBI:33019"/>
        <dbReference type="ChEBI" id="CHEBI:61560"/>
        <dbReference type="ChEBI" id="CHEBI:173112"/>
        <dbReference type="EC" id="2.7.7.49"/>
    </reaction>
</comment>
<proteinExistence type="inferred from homology"/>
<dbReference type="GO" id="GO:0000781">
    <property type="term" value="C:chromosome, telomeric region"/>
    <property type="evidence" value="ECO:0007669"/>
    <property type="project" value="UniProtKB-SubCell"/>
</dbReference>
<keyword evidence="12" id="KW-0687">Ribonucleoprotein</keyword>
<dbReference type="Gene3D" id="1.10.357.90">
    <property type="match status" value="1"/>
</dbReference>
<evidence type="ECO:0000256" key="12">
    <source>
        <dbReference type="ARBA" id="ARBA00023274"/>
    </source>
</evidence>
<feature type="compositionally biased region" description="Basic and acidic residues" evidence="16">
    <location>
        <begin position="383"/>
        <end position="394"/>
    </location>
</feature>
<dbReference type="GO" id="GO:0007004">
    <property type="term" value="P:telomere maintenance via telomerase"/>
    <property type="evidence" value="ECO:0007669"/>
    <property type="project" value="TreeGrafter"/>
</dbReference>
<name>A0A4D9DPN3_9SAUR</name>
<dbReference type="InterPro" id="IPR043502">
    <property type="entry name" value="DNA/RNA_pol_sf"/>
</dbReference>
<dbReference type="SUPFAM" id="SSF56672">
    <property type="entry name" value="DNA/RNA polymerases"/>
    <property type="match status" value="1"/>
</dbReference>
<keyword evidence="19" id="KW-1185">Reference proteome</keyword>
<dbReference type="InterPro" id="IPR003545">
    <property type="entry name" value="Telomerase_RT"/>
</dbReference>
<dbReference type="Gene3D" id="3.30.70.2630">
    <property type="match status" value="1"/>
</dbReference>
<dbReference type="GO" id="GO:0000333">
    <property type="term" value="C:telomerase catalytic core complex"/>
    <property type="evidence" value="ECO:0007669"/>
    <property type="project" value="TreeGrafter"/>
</dbReference>
<comment type="caution">
    <text evidence="18">The sequence shown here is derived from an EMBL/GenBank/DDBJ whole genome shotgun (WGS) entry which is preliminary data.</text>
</comment>
<dbReference type="InterPro" id="IPR021891">
    <property type="entry name" value="Telomerase_RBD"/>
</dbReference>
<keyword evidence="8 15" id="KW-0460">Magnesium</keyword>
<dbReference type="EC" id="2.7.7.49" evidence="2 15"/>
<evidence type="ECO:0000256" key="9">
    <source>
        <dbReference type="ARBA" id="ARBA00022895"/>
    </source>
</evidence>
<dbReference type="OrthoDB" id="289721at2759"/>
<organism evidence="18 19">
    <name type="scientific">Platysternon megacephalum</name>
    <name type="common">big-headed turtle</name>
    <dbReference type="NCBI Taxonomy" id="55544"/>
    <lineage>
        <taxon>Eukaryota</taxon>
        <taxon>Metazoa</taxon>
        <taxon>Chordata</taxon>
        <taxon>Craniata</taxon>
        <taxon>Vertebrata</taxon>
        <taxon>Euteleostomi</taxon>
        <taxon>Archelosauria</taxon>
        <taxon>Testudinata</taxon>
        <taxon>Testudines</taxon>
        <taxon>Cryptodira</taxon>
        <taxon>Durocryptodira</taxon>
        <taxon>Testudinoidea</taxon>
        <taxon>Platysternidae</taxon>
        <taxon>Platysternon</taxon>
    </lineage>
</organism>
<dbReference type="InterPro" id="IPR049915">
    <property type="entry name" value="TERT_TEN"/>
</dbReference>
<dbReference type="PRINTS" id="PR01365">
    <property type="entry name" value="TELOMERASERT"/>
</dbReference>
<dbReference type="Proteomes" id="UP000297703">
    <property type="component" value="Unassembled WGS sequence"/>
</dbReference>
<evidence type="ECO:0000313" key="18">
    <source>
        <dbReference type="EMBL" id="TFJ99460.1"/>
    </source>
</evidence>
<dbReference type="PANTHER" id="PTHR12066">
    <property type="entry name" value="TELOMERASE REVERSE TRANSCRIPTASE"/>
    <property type="match status" value="1"/>
</dbReference>
<dbReference type="GO" id="GO:0046872">
    <property type="term" value="F:metal ion binding"/>
    <property type="evidence" value="ECO:0007669"/>
    <property type="project" value="UniProtKB-KW"/>
</dbReference>
<dbReference type="GO" id="GO:0003720">
    <property type="term" value="F:telomerase activity"/>
    <property type="evidence" value="ECO:0007669"/>
    <property type="project" value="InterPro"/>
</dbReference>
<evidence type="ECO:0000256" key="2">
    <source>
        <dbReference type="ARBA" id="ARBA00012493"/>
    </source>
</evidence>
<feature type="domain" description="Reverse transcriptase" evidence="17">
    <location>
        <begin position="821"/>
        <end position="1157"/>
    </location>
</feature>
<dbReference type="Pfam" id="PF11474">
    <property type="entry name" value="TEN_TERT"/>
    <property type="match status" value="1"/>
</dbReference>
<keyword evidence="10 15" id="KW-0695">RNA-directed DNA polymerase</keyword>
<dbReference type="CDD" id="cd01648">
    <property type="entry name" value="TERT"/>
    <property type="match status" value="1"/>
</dbReference>
<dbReference type="PANTHER" id="PTHR12066:SF0">
    <property type="entry name" value="TELOMERASE REVERSE TRANSCRIPTASE"/>
    <property type="match status" value="1"/>
</dbReference>
<dbReference type="SMART" id="SM00975">
    <property type="entry name" value="Telomerase_RBD"/>
    <property type="match status" value="1"/>
</dbReference>
<dbReference type="Pfam" id="PF21399">
    <property type="entry name" value="TERT_C"/>
    <property type="match status" value="1"/>
</dbReference>
<evidence type="ECO:0000256" key="7">
    <source>
        <dbReference type="ARBA" id="ARBA00022723"/>
    </source>
</evidence>
<dbReference type="Gene3D" id="1.10.132.70">
    <property type="match status" value="1"/>
</dbReference>
<evidence type="ECO:0000256" key="8">
    <source>
        <dbReference type="ARBA" id="ARBA00022842"/>
    </source>
</evidence>
<feature type="region of interest" description="Disordered" evidence="16">
    <location>
        <begin position="364"/>
        <end position="394"/>
    </location>
</feature>
<evidence type="ECO:0000256" key="1">
    <source>
        <dbReference type="ARBA" id="ARBA00008001"/>
    </source>
</evidence>
<dbReference type="Pfam" id="PF00078">
    <property type="entry name" value="RVT_1"/>
    <property type="match status" value="1"/>
</dbReference>
<dbReference type="FunFam" id="1.10.357.90:FF:000001">
    <property type="entry name" value="Telomerase reverse transcriptase"/>
    <property type="match status" value="1"/>
</dbReference>
<dbReference type="InterPro" id="IPR000477">
    <property type="entry name" value="RT_dom"/>
</dbReference>
<protein>
    <recommendedName>
        <fullName evidence="3 15">Telomerase reverse transcriptase</fullName>
        <ecNumber evidence="2 15">2.7.7.49</ecNumber>
    </recommendedName>
    <alternativeName>
        <fullName evidence="13 15">Telomerase catalytic subunit</fullName>
    </alternativeName>
</protein>
<comment type="subcellular location">
    <subcellularLocation>
        <location evidence="15">Nucleus</location>
    </subcellularLocation>
    <subcellularLocation>
        <location evidence="15">Chromosome</location>
        <location evidence="15">Telomere</location>
    </subcellularLocation>
</comment>
<dbReference type="FunFam" id="3.30.70.2630:FF:000001">
    <property type="entry name" value="Telomerase reverse transcriptase"/>
    <property type="match status" value="1"/>
</dbReference>
<evidence type="ECO:0000256" key="6">
    <source>
        <dbReference type="ARBA" id="ARBA00022695"/>
    </source>
</evidence>
<dbReference type="Pfam" id="PF12009">
    <property type="entry name" value="Telomerase_RBD"/>
    <property type="match status" value="1"/>
</dbReference>
<evidence type="ECO:0000256" key="5">
    <source>
        <dbReference type="ARBA" id="ARBA00022679"/>
    </source>
</evidence>
<evidence type="ECO:0000256" key="3">
    <source>
        <dbReference type="ARBA" id="ARBA00016182"/>
    </source>
</evidence>
<evidence type="ECO:0000313" key="19">
    <source>
        <dbReference type="Proteomes" id="UP000297703"/>
    </source>
</evidence>
<dbReference type="GO" id="GO:0042162">
    <property type="term" value="F:telomeric DNA binding"/>
    <property type="evidence" value="ECO:0007669"/>
    <property type="project" value="TreeGrafter"/>
</dbReference>
<evidence type="ECO:0000256" key="13">
    <source>
        <dbReference type="ARBA" id="ARBA00032044"/>
    </source>
</evidence>
<comment type="function">
    <text evidence="15">Telomerase is a ribonucleoprotein enzyme essential for the replication of chromosome termini in most eukaryotes. It elongates telomeres. It is a reverse transcriptase that adds simple sequence repeats to chromosome ends by copying a template sequence within the RNA component of the enzyme.</text>
</comment>
<dbReference type="PROSITE" id="PS50878">
    <property type="entry name" value="RT_POL"/>
    <property type="match status" value="1"/>
</dbReference>
<accession>A0A4D9DPN3</accession>
<keyword evidence="11 15" id="KW-0539">Nucleus</keyword>
<evidence type="ECO:0000259" key="17">
    <source>
        <dbReference type="PROSITE" id="PS50878"/>
    </source>
</evidence>
<keyword evidence="4 15" id="KW-0158">Chromosome</keyword>
<keyword evidence="7 15" id="KW-0479">Metal-binding</keyword>